<dbReference type="HOGENOM" id="CLU_2250524_0_0_1"/>
<evidence type="ECO:0000313" key="1">
    <source>
        <dbReference type="EMBL" id="EHK18392.1"/>
    </source>
</evidence>
<protein>
    <submittedName>
        <fullName evidence="1">Uncharacterized protein</fullName>
    </submittedName>
</protein>
<accession>G9N466</accession>
<keyword evidence="2" id="KW-1185">Reference proteome</keyword>
<dbReference type="VEuPathDB" id="FungiDB:TRIVIDRAFT_68416"/>
<organism evidence="1 2">
    <name type="scientific">Hypocrea virens (strain Gv29-8 / FGSC 10586)</name>
    <name type="common">Gliocladium virens</name>
    <name type="synonym">Trichoderma virens</name>
    <dbReference type="NCBI Taxonomy" id="413071"/>
    <lineage>
        <taxon>Eukaryota</taxon>
        <taxon>Fungi</taxon>
        <taxon>Dikarya</taxon>
        <taxon>Ascomycota</taxon>
        <taxon>Pezizomycotina</taxon>
        <taxon>Sordariomycetes</taxon>
        <taxon>Hypocreomycetidae</taxon>
        <taxon>Hypocreales</taxon>
        <taxon>Hypocreaceae</taxon>
        <taxon>Trichoderma</taxon>
    </lineage>
</organism>
<dbReference type="EMBL" id="ABDF02000086">
    <property type="protein sequence ID" value="EHK18392.1"/>
    <property type="molecule type" value="Genomic_DNA"/>
</dbReference>
<evidence type="ECO:0000313" key="2">
    <source>
        <dbReference type="Proteomes" id="UP000007115"/>
    </source>
</evidence>
<dbReference type="InParanoid" id="G9N466"/>
<dbReference type="STRING" id="413071.G9N466"/>
<reference evidence="1 2" key="1">
    <citation type="journal article" date="2011" name="Genome Biol.">
        <title>Comparative genome sequence analysis underscores mycoparasitism as the ancestral life style of Trichoderma.</title>
        <authorList>
            <person name="Kubicek C.P."/>
            <person name="Herrera-Estrella A."/>
            <person name="Seidl-Seiboth V."/>
            <person name="Martinez D.A."/>
            <person name="Druzhinina I.S."/>
            <person name="Thon M."/>
            <person name="Zeilinger S."/>
            <person name="Casas-Flores S."/>
            <person name="Horwitz B.A."/>
            <person name="Mukherjee P.K."/>
            <person name="Mukherjee M."/>
            <person name="Kredics L."/>
            <person name="Alcaraz L.D."/>
            <person name="Aerts A."/>
            <person name="Antal Z."/>
            <person name="Atanasova L."/>
            <person name="Cervantes-Badillo M.G."/>
            <person name="Challacombe J."/>
            <person name="Chertkov O."/>
            <person name="McCluskey K."/>
            <person name="Coulpier F."/>
            <person name="Deshpande N."/>
            <person name="von Doehren H."/>
            <person name="Ebbole D.J."/>
            <person name="Esquivel-Naranjo E.U."/>
            <person name="Fekete E."/>
            <person name="Flipphi M."/>
            <person name="Glaser F."/>
            <person name="Gomez-Rodriguez E.Y."/>
            <person name="Gruber S."/>
            <person name="Han C."/>
            <person name="Henrissat B."/>
            <person name="Hermosa R."/>
            <person name="Hernandez-Onate M."/>
            <person name="Karaffa L."/>
            <person name="Kosti I."/>
            <person name="Le Crom S."/>
            <person name="Lindquist E."/>
            <person name="Lucas S."/>
            <person name="Luebeck M."/>
            <person name="Luebeck P.S."/>
            <person name="Margeot A."/>
            <person name="Metz B."/>
            <person name="Misra M."/>
            <person name="Nevalainen H."/>
            <person name="Omann M."/>
            <person name="Packer N."/>
            <person name="Perrone G."/>
            <person name="Uresti-Rivera E.E."/>
            <person name="Salamov A."/>
            <person name="Schmoll M."/>
            <person name="Seiboth B."/>
            <person name="Shapiro H."/>
            <person name="Sukno S."/>
            <person name="Tamayo-Ramos J.A."/>
            <person name="Tisch D."/>
            <person name="Wiest A."/>
            <person name="Wilkinson H.H."/>
            <person name="Zhang M."/>
            <person name="Coutinho P.M."/>
            <person name="Kenerley C.M."/>
            <person name="Monte E."/>
            <person name="Baker S.E."/>
            <person name="Grigoriev I.V."/>
        </authorList>
    </citation>
    <scope>NUCLEOTIDE SEQUENCE [LARGE SCALE GENOMIC DNA]</scope>
    <source>
        <strain evidence="2">Gv29-8 / FGSC 10586</strain>
    </source>
</reference>
<comment type="caution">
    <text evidence="1">The sequence shown here is derived from an EMBL/GenBank/DDBJ whole genome shotgun (WGS) entry which is preliminary data.</text>
</comment>
<dbReference type="RefSeq" id="XP_013952593.1">
    <property type="nucleotide sequence ID" value="XM_014097118.1"/>
</dbReference>
<name>G9N466_HYPVG</name>
<dbReference type="OrthoDB" id="329835at2759"/>
<sequence length="104" mass="11334">MNYNIHYQILCRAGPNSARLQFPVAARLALPTFSNVADGSHVSTDETDLTGMVLRAILTQQFNWAGTVSKLLSTSAATHKEVSLVAFGQDRYIPPTIARLKKCG</sequence>
<dbReference type="GeneID" id="25797088"/>
<dbReference type="Proteomes" id="UP000007115">
    <property type="component" value="Unassembled WGS sequence"/>
</dbReference>
<proteinExistence type="predicted"/>
<gene>
    <name evidence="1" type="ORF">TRIVIDRAFT_68416</name>
</gene>
<dbReference type="AlphaFoldDB" id="G9N466"/>